<dbReference type="GO" id="GO:0008168">
    <property type="term" value="F:methyltransferase activity"/>
    <property type="evidence" value="ECO:0007669"/>
    <property type="project" value="UniProtKB-KW"/>
</dbReference>
<proteinExistence type="predicted"/>
<organism evidence="1 2">
    <name type="scientific">Acetobacterium paludosum</name>
    <dbReference type="NCBI Taxonomy" id="52693"/>
    <lineage>
        <taxon>Bacteria</taxon>
        <taxon>Bacillati</taxon>
        <taxon>Bacillota</taxon>
        <taxon>Clostridia</taxon>
        <taxon>Eubacteriales</taxon>
        <taxon>Eubacteriaceae</taxon>
        <taxon>Acetobacterium</taxon>
    </lineage>
</organism>
<keyword evidence="1" id="KW-0808">Transferase</keyword>
<comment type="caution">
    <text evidence="1">The sequence shown here is derived from an EMBL/GenBank/DDBJ whole genome shotgun (WGS) entry which is preliminary data.</text>
</comment>
<name>A0A923HTA8_9FIRM</name>
<dbReference type="RefSeq" id="WP_148565433.1">
    <property type="nucleotide sequence ID" value="NZ_RXYA01000001.1"/>
</dbReference>
<dbReference type="GO" id="GO:0003676">
    <property type="term" value="F:nucleic acid binding"/>
    <property type="evidence" value="ECO:0007669"/>
    <property type="project" value="InterPro"/>
</dbReference>
<dbReference type="InterPro" id="IPR018247">
    <property type="entry name" value="EF_Hand_1_Ca_BS"/>
</dbReference>
<evidence type="ECO:0000313" key="1">
    <source>
        <dbReference type="EMBL" id="MBC3886797.1"/>
    </source>
</evidence>
<evidence type="ECO:0000313" key="2">
    <source>
        <dbReference type="Proteomes" id="UP000616595"/>
    </source>
</evidence>
<dbReference type="InterPro" id="IPR025247">
    <property type="entry name" value="EcoRI-like_methylase"/>
</dbReference>
<gene>
    <name evidence="1" type="ORF">GH810_00505</name>
</gene>
<dbReference type="AlphaFoldDB" id="A0A923HTA8"/>
<reference evidence="1" key="2">
    <citation type="submission" date="2020-10" db="EMBL/GenBank/DDBJ databases">
        <title>Comparative genomics of the Acetobacterium genus.</title>
        <authorList>
            <person name="Marshall C."/>
            <person name="May H."/>
            <person name="Norman S."/>
        </authorList>
    </citation>
    <scope>NUCLEOTIDE SEQUENCE</scope>
    <source>
        <strain evidence="1">DER-2019</strain>
    </source>
</reference>
<dbReference type="PROSITE" id="PS00018">
    <property type="entry name" value="EF_HAND_1"/>
    <property type="match status" value="1"/>
</dbReference>
<protein>
    <submittedName>
        <fullName evidence="1">Modification methylase</fullName>
    </submittedName>
</protein>
<dbReference type="EMBL" id="WJBD01000001">
    <property type="protein sequence ID" value="MBC3886797.1"/>
    <property type="molecule type" value="Genomic_DNA"/>
</dbReference>
<sequence length="354" mass="41264">MAGNSNLSSSRSDKADEFYTQLTLIESELKHYKEHFKGKVVFCNCDDPFESNFFKYFAMNFNSLGLKKLIATCYATSPIVYSQLNMFGDEIVFSKEESIKKPYKIEITDVMDENQDGRVDLADVEYLLKNRKNTLTLLQGDGDFRSAECVALLKQADVVVTNPPFSLFREYMAQLMEYEKDFIIIGNQNSITYREIFPLIRDNKIWLGYKNGHFWFKVPDTYEEKKTDFKIDENGQKWRRMGNICWFTNVDIEKRHEDMTLFRTYSLDVYSKYDNYDAIEVSRTADIPCDYYGFMGVPITFMQYHNPNQFLIVGVTANGLVPDSLKIGNYKTYNNPIIDGVPKYQRVVIQRIGV</sequence>
<accession>A0A923HTA8</accession>
<dbReference type="Proteomes" id="UP000616595">
    <property type="component" value="Unassembled WGS sequence"/>
</dbReference>
<keyword evidence="1" id="KW-0489">Methyltransferase</keyword>
<keyword evidence="2" id="KW-1185">Reference proteome</keyword>
<dbReference type="InterPro" id="IPR002052">
    <property type="entry name" value="DNA_methylase_N6_adenine_CS"/>
</dbReference>
<dbReference type="OrthoDB" id="9774673at2"/>
<dbReference type="Pfam" id="PF13651">
    <property type="entry name" value="EcoRI_methylase"/>
    <property type="match status" value="1"/>
</dbReference>
<reference evidence="1" key="1">
    <citation type="submission" date="2019-10" db="EMBL/GenBank/DDBJ databases">
        <authorList>
            <person name="Ross D.E."/>
            <person name="Gulliver D."/>
        </authorList>
    </citation>
    <scope>NUCLEOTIDE SEQUENCE</scope>
    <source>
        <strain evidence="1">DER-2019</strain>
    </source>
</reference>
<dbReference type="PROSITE" id="PS00092">
    <property type="entry name" value="N6_MTASE"/>
    <property type="match status" value="1"/>
</dbReference>
<dbReference type="GO" id="GO:0032259">
    <property type="term" value="P:methylation"/>
    <property type="evidence" value="ECO:0007669"/>
    <property type="project" value="UniProtKB-KW"/>
</dbReference>